<accession>A0A0F5JTL6</accession>
<dbReference type="Proteomes" id="UP000033618">
    <property type="component" value="Unassembled WGS sequence"/>
</dbReference>
<keyword evidence="2" id="KW-1185">Reference proteome</keyword>
<comment type="caution">
    <text evidence="1">The sequence shown here is derived from an EMBL/GenBank/DDBJ whole genome shotgun (WGS) entry which is preliminary data.</text>
</comment>
<gene>
    <name evidence="1" type="ORF">WM40_25785</name>
</gene>
<dbReference type="AlphaFoldDB" id="A0A0F5JTL6"/>
<organism evidence="1 2">
    <name type="scientific">Robbsia andropogonis</name>
    <dbReference type="NCBI Taxonomy" id="28092"/>
    <lineage>
        <taxon>Bacteria</taxon>
        <taxon>Pseudomonadati</taxon>
        <taxon>Pseudomonadota</taxon>
        <taxon>Betaproteobacteria</taxon>
        <taxon>Burkholderiales</taxon>
        <taxon>Burkholderiaceae</taxon>
        <taxon>Robbsia</taxon>
    </lineage>
</organism>
<evidence type="ECO:0000313" key="2">
    <source>
        <dbReference type="Proteomes" id="UP000033618"/>
    </source>
</evidence>
<dbReference type="EMBL" id="LAQU01000091">
    <property type="protein sequence ID" value="KKB60999.1"/>
    <property type="molecule type" value="Genomic_DNA"/>
</dbReference>
<name>A0A0F5JTL6_9BURK</name>
<reference evidence="1 2" key="1">
    <citation type="submission" date="2015-03" db="EMBL/GenBank/DDBJ databases">
        <title>Draft Genome Sequence of Burkholderia andropogonis type strain ICMP2807, isolated from Sorghum bicolor.</title>
        <authorList>
            <person name="Lopes-Santos L."/>
            <person name="Castro D.B."/>
            <person name="Ottoboni L.M."/>
            <person name="Park D."/>
            <person name="Weirc B.S."/>
            <person name="Destefano S.A."/>
        </authorList>
    </citation>
    <scope>NUCLEOTIDE SEQUENCE [LARGE SCALE GENOMIC DNA]</scope>
    <source>
        <strain evidence="1 2">ICMP2807</strain>
    </source>
</reference>
<sequence>MQAFWIDNFIAFYGRRPARLRVRLAHSWPTIDRVDLTLPSGFLFLEATMFNAKSNVTGHLFRIHKDMTADGVMLWVGFLNINDDMIAASASLSIVNDRPDGFDIALGTRRSESRWFGLLRAHCSDEPVSGF</sequence>
<dbReference type="PATRIC" id="fig|28092.6.peg.6075"/>
<proteinExistence type="predicted"/>
<evidence type="ECO:0000313" key="1">
    <source>
        <dbReference type="EMBL" id="KKB60999.1"/>
    </source>
</evidence>
<protein>
    <submittedName>
        <fullName evidence="1">Uncharacterized protein</fullName>
    </submittedName>
</protein>